<dbReference type="STRING" id="665118.SAMN02983003_3954"/>
<name>A0A1K2I357_9HYPH</name>
<proteinExistence type="predicted"/>
<dbReference type="Proteomes" id="UP000183447">
    <property type="component" value="Unassembled WGS sequence"/>
</dbReference>
<dbReference type="AlphaFoldDB" id="A0A1K2I357"/>
<dbReference type="SUPFAM" id="SSF53597">
    <property type="entry name" value="Dihydrofolate reductase-like"/>
    <property type="match status" value="1"/>
</dbReference>
<dbReference type="OrthoDB" id="7949219at2"/>
<reference evidence="2 3" key="1">
    <citation type="submission" date="2016-11" db="EMBL/GenBank/DDBJ databases">
        <authorList>
            <person name="Jaros S."/>
            <person name="Januszkiewicz K."/>
            <person name="Wedrychowicz H."/>
        </authorList>
    </citation>
    <scope>NUCLEOTIDE SEQUENCE [LARGE SCALE GENOMIC DNA]</scope>
    <source>
        <strain evidence="2 3">ATCC 23634</strain>
    </source>
</reference>
<dbReference type="PANTHER" id="PTHR38011:SF11">
    <property type="entry name" value="2,5-DIAMINO-6-RIBOSYLAMINO-4(3H)-PYRIMIDINONE 5'-PHOSPHATE REDUCTASE"/>
    <property type="match status" value="1"/>
</dbReference>
<dbReference type="InterPro" id="IPR002734">
    <property type="entry name" value="RibDG_C"/>
</dbReference>
<dbReference type="GO" id="GO:0008703">
    <property type="term" value="F:5-amino-6-(5-phosphoribosylamino)uracil reductase activity"/>
    <property type="evidence" value="ECO:0007669"/>
    <property type="project" value="InterPro"/>
</dbReference>
<accession>A0A1K2I357</accession>
<evidence type="ECO:0000259" key="1">
    <source>
        <dbReference type="Pfam" id="PF01872"/>
    </source>
</evidence>
<dbReference type="GO" id="GO:0009231">
    <property type="term" value="P:riboflavin biosynthetic process"/>
    <property type="evidence" value="ECO:0007669"/>
    <property type="project" value="InterPro"/>
</dbReference>
<gene>
    <name evidence="2" type="ORF">SAMN02983003_3954</name>
</gene>
<dbReference type="PANTHER" id="PTHR38011">
    <property type="entry name" value="DIHYDROFOLATE REDUCTASE FAMILY PROTEIN (AFU_ORTHOLOGUE AFUA_8G06820)"/>
    <property type="match status" value="1"/>
</dbReference>
<organism evidence="2 3">
    <name type="scientific">Devosia enhydra</name>
    <dbReference type="NCBI Taxonomy" id="665118"/>
    <lineage>
        <taxon>Bacteria</taxon>
        <taxon>Pseudomonadati</taxon>
        <taxon>Pseudomonadota</taxon>
        <taxon>Alphaproteobacteria</taxon>
        <taxon>Hyphomicrobiales</taxon>
        <taxon>Devosiaceae</taxon>
        <taxon>Devosia</taxon>
    </lineage>
</organism>
<dbReference type="InterPro" id="IPR024072">
    <property type="entry name" value="DHFR-like_dom_sf"/>
</dbReference>
<protein>
    <submittedName>
        <fullName evidence="2">Dihydrofolate reductase</fullName>
    </submittedName>
</protein>
<dbReference type="RefSeq" id="WP_072346724.1">
    <property type="nucleotide sequence ID" value="NZ_FPKU01000004.1"/>
</dbReference>
<dbReference type="Gene3D" id="3.40.430.10">
    <property type="entry name" value="Dihydrofolate Reductase, subunit A"/>
    <property type="match status" value="1"/>
</dbReference>
<dbReference type="EMBL" id="FPKU01000004">
    <property type="protein sequence ID" value="SFZ86760.1"/>
    <property type="molecule type" value="Genomic_DNA"/>
</dbReference>
<dbReference type="Pfam" id="PF01872">
    <property type="entry name" value="RibD_C"/>
    <property type="match status" value="1"/>
</dbReference>
<evidence type="ECO:0000313" key="3">
    <source>
        <dbReference type="Proteomes" id="UP000183447"/>
    </source>
</evidence>
<keyword evidence="3" id="KW-1185">Reference proteome</keyword>
<sequence length="186" mass="20636">MGDVVYSMMASIDGFINDARGDFEWGQINEAVHRFAEAEQARETIALYGRRMYEMMAVWEKLADDPKAEPAERDFGRAWQKAEKIVVSTTLETVTTPRTRLLRSLDAETLRALKASTEGRIGVSGPGLAAHCLAMGLVDEINIYTVPVLVGSGTPMFPLRDSVLKLTRTEQRNFDNGVSFARYSVG</sequence>
<evidence type="ECO:0000313" key="2">
    <source>
        <dbReference type="EMBL" id="SFZ86760.1"/>
    </source>
</evidence>
<feature type="domain" description="Bacterial bifunctional deaminase-reductase C-terminal" evidence="1">
    <location>
        <begin position="4"/>
        <end position="178"/>
    </location>
</feature>
<dbReference type="InterPro" id="IPR050765">
    <property type="entry name" value="Riboflavin_Biosynth_HTPR"/>
</dbReference>